<protein>
    <submittedName>
        <fullName evidence="2">Uncharacterized protein</fullName>
    </submittedName>
</protein>
<evidence type="ECO:0000313" key="3">
    <source>
        <dbReference type="Proteomes" id="UP000827092"/>
    </source>
</evidence>
<comment type="caution">
    <text evidence="2">The sequence shown here is derived from an EMBL/GenBank/DDBJ whole genome shotgun (WGS) entry which is preliminary data.</text>
</comment>
<evidence type="ECO:0000256" key="1">
    <source>
        <dbReference type="SAM" id="MobiDB-lite"/>
    </source>
</evidence>
<feature type="compositionally biased region" description="Polar residues" evidence="1">
    <location>
        <begin position="91"/>
        <end position="105"/>
    </location>
</feature>
<organism evidence="2 3">
    <name type="scientific">Oedothorax gibbosus</name>
    <dbReference type="NCBI Taxonomy" id="931172"/>
    <lineage>
        <taxon>Eukaryota</taxon>
        <taxon>Metazoa</taxon>
        <taxon>Ecdysozoa</taxon>
        <taxon>Arthropoda</taxon>
        <taxon>Chelicerata</taxon>
        <taxon>Arachnida</taxon>
        <taxon>Araneae</taxon>
        <taxon>Araneomorphae</taxon>
        <taxon>Entelegynae</taxon>
        <taxon>Araneoidea</taxon>
        <taxon>Linyphiidae</taxon>
        <taxon>Erigoninae</taxon>
        <taxon>Oedothorax</taxon>
    </lineage>
</organism>
<reference evidence="2 3" key="1">
    <citation type="journal article" date="2022" name="Nat. Ecol. Evol.">
        <title>A masculinizing supergene underlies an exaggerated male reproductive morph in a spider.</title>
        <authorList>
            <person name="Hendrickx F."/>
            <person name="De Corte Z."/>
            <person name="Sonet G."/>
            <person name="Van Belleghem S.M."/>
            <person name="Kostlbacher S."/>
            <person name="Vangestel C."/>
        </authorList>
    </citation>
    <scope>NUCLEOTIDE SEQUENCE [LARGE SCALE GENOMIC DNA]</scope>
    <source>
        <strain evidence="2">W744_W776</strain>
    </source>
</reference>
<dbReference type="EMBL" id="JAFNEN010004187">
    <property type="protein sequence ID" value="KAG8171297.1"/>
    <property type="molecule type" value="Genomic_DNA"/>
</dbReference>
<dbReference type="AlphaFoldDB" id="A0AAV6THH1"/>
<accession>A0AAV6THH1</accession>
<proteinExistence type="predicted"/>
<sequence>MSPFQSDENNPPEFNPIIKKAGEKETKTGIPLENGGRKPGRTQKRQNPPLPKGPRGEKKFWLLGVRGAGRRISQQVPCPGPLWPQRGPEAHSSQKGSKNPGSRSP</sequence>
<evidence type="ECO:0000313" key="2">
    <source>
        <dbReference type="EMBL" id="KAG8171297.1"/>
    </source>
</evidence>
<gene>
    <name evidence="2" type="ORF">JTE90_026920</name>
</gene>
<dbReference type="Proteomes" id="UP000827092">
    <property type="component" value="Unassembled WGS sequence"/>
</dbReference>
<feature type="region of interest" description="Disordered" evidence="1">
    <location>
        <begin position="1"/>
        <end position="105"/>
    </location>
</feature>
<name>A0AAV6THH1_9ARAC</name>
<keyword evidence="3" id="KW-1185">Reference proteome</keyword>